<dbReference type="AlphaFoldDB" id="A0A512J6F5"/>
<comment type="caution">
    <text evidence="1">The sequence shown here is derived from an EMBL/GenBank/DDBJ whole genome shotgun (WGS) entry which is preliminary data.</text>
</comment>
<evidence type="ECO:0000313" key="4">
    <source>
        <dbReference type="Proteomes" id="UP001156856"/>
    </source>
</evidence>
<dbReference type="EMBL" id="BJZU01000073">
    <property type="protein sequence ID" value="GEP05556.1"/>
    <property type="molecule type" value="Genomic_DNA"/>
</dbReference>
<dbReference type="Proteomes" id="UP001156856">
    <property type="component" value="Unassembled WGS sequence"/>
</dbReference>
<reference evidence="2" key="1">
    <citation type="journal article" date="2014" name="Int. J. Syst. Evol. Microbiol.">
        <title>Complete genome of a new Firmicutes species belonging to the dominant human colonic microbiota ('Ruminococcus bicirculans') reveals two chromosomes and a selective capacity to utilize plant glucans.</title>
        <authorList>
            <consortium name="NISC Comparative Sequencing Program"/>
            <person name="Wegmann U."/>
            <person name="Louis P."/>
            <person name="Goesmann A."/>
            <person name="Henrissat B."/>
            <person name="Duncan S.H."/>
            <person name="Flint H.J."/>
        </authorList>
    </citation>
    <scope>NUCLEOTIDE SEQUENCE</scope>
    <source>
        <strain evidence="2">NBRC 107715</strain>
    </source>
</reference>
<reference evidence="4" key="2">
    <citation type="journal article" date="2019" name="Int. J. Syst. Evol. Microbiol.">
        <title>The Global Catalogue of Microorganisms (GCM) 10K type strain sequencing project: providing services to taxonomists for standard genome sequencing and annotation.</title>
        <authorList>
            <consortium name="The Broad Institute Genomics Platform"/>
            <consortium name="The Broad Institute Genome Sequencing Center for Infectious Disease"/>
            <person name="Wu L."/>
            <person name="Ma J."/>
        </authorList>
    </citation>
    <scope>NUCLEOTIDE SEQUENCE [LARGE SCALE GENOMIC DNA]</scope>
    <source>
        <strain evidence="4">NBRC 107715</strain>
    </source>
</reference>
<keyword evidence="4" id="KW-1185">Reference proteome</keyword>
<dbReference type="Proteomes" id="UP000321960">
    <property type="component" value="Unassembled WGS sequence"/>
</dbReference>
<reference evidence="1 3" key="3">
    <citation type="submission" date="2019-07" db="EMBL/GenBank/DDBJ databases">
        <title>Whole genome shotgun sequence of Methylobacterium oxalidis NBRC 107715.</title>
        <authorList>
            <person name="Hosoyama A."/>
            <person name="Uohara A."/>
            <person name="Ohji S."/>
            <person name="Ichikawa N."/>
        </authorList>
    </citation>
    <scope>NUCLEOTIDE SEQUENCE [LARGE SCALE GENOMIC DNA]</scope>
    <source>
        <strain evidence="1 3">NBRC 107715</strain>
    </source>
</reference>
<evidence type="ECO:0000313" key="3">
    <source>
        <dbReference type="Proteomes" id="UP000321960"/>
    </source>
</evidence>
<gene>
    <name evidence="2" type="ORF">GCM10007888_38450</name>
    <name evidence="1" type="ORF">MOX02_35940</name>
</gene>
<organism evidence="1 3">
    <name type="scientific">Methylobacterium oxalidis</name>
    <dbReference type="NCBI Taxonomy" id="944322"/>
    <lineage>
        <taxon>Bacteria</taxon>
        <taxon>Pseudomonadati</taxon>
        <taxon>Pseudomonadota</taxon>
        <taxon>Alphaproteobacteria</taxon>
        <taxon>Hyphomicrobiales</taxon>
        <taxon>Methylobacteriaceae</taxon>
        <taxon>Methylobacterium</taxon>
    </lineage>
</organism>
<proteinExistence type="predicted"/>
<dbReference type="EMBL" id="BSPK01000072">
    <property type="protein sequence ID" value="GLS65463.1"/>
    <property type="molecule type" value="Genomic_DNA"/>
</dbReference>
<evidence type="ECO:0000313" key="1">
    <source>
        <dbReference type="EMBL" id="GEP05556.1"/>
    </source>
</evidence>
<protein>
    <submittedName>
        <fullName evidence="1">Uncharacterized protein</fullName>
    </submittedName>
</protein>
<accession>A0A512J6F5</accession>
<name>A0A512J6F5_9HYPH</name>
<sequence length="217" mass="22924">MSVSIITPATAKRLTTPANVRGDLGLAATAPPEAQLNRWIDQASARVASYCRRQFGRETVRERIALCLSSAANGGADLLLDRWPVVRILGVTADSVTLSPGTYETDGRSVFLLQDGQQKGWSGRIAVVDYEAGWLLPSESRGDPPITTAPDLPADVEAAVIKLVGAAISANGRDALIKSEDVVGVGSTSWYVQGVTAALPHPEAEAALAGYRRLLFA</sequence>
<evidence type="ECO:0000313" key="2">
    <source>
        <dbReference type="EMBL" id="GLS65463.1"/>
    </source>
</evidence>
<reference evidence="2" key="4">
    <citation type="submission" date="2023-01" db="EMBL/GenBank/DDBJ databases">
        <title>Draft genome sequence of Methylobacterium oxalidis strain NBRC 107715.</title>
        <authorList>
            <person name="Sun Q."/>
            <person name="Mori K."/>
        </authorList>
    </citation>
    <scope>NUCLEOTIDE SEQUENCE</scope>
    <source>
        <strain evidence="2">NBRC 107715</strain>
    </source>
</reference>